<feature type="repeat" description="PPR" evidence="3">
    <location>
        <begin position="320"/>
        <end position="354"/>
    </location>
</feature>
<feature type="compositionally biased region" description="Basic and acidic residues" evidence="4">
    <location>
        <begin position="171"/>
        <end position="198"/>
    </location>
</feature>
<feature type="region of interest" description="Disordered" evidence="4">
    <location>
        <begin position="107"/>
        <end position="198"/>
    </location>
</feature>
<dbReference type="Gramene" id="XM_028386568.1">
    <property type="protein sequence ID" value="XP_028242369.1"/>
    <property type="gene ID" value="LOC114420759"/>
</dbReference>
<name>A0A445M4I0_GLYSO</name>
<evidence type="ECO:0000313" key="6">
    <source>
        <dbReference type="Proteomes" id="UP000289340"/>
    </source>
</evidence>
<dbReference type="PROSITE" id="PS51375">
    <property type="entry name" value="PPR"/>
    <property type="match status" value="3"/>
</dbReference>
<keyword evidence="2" id="KW-0677">Repeat</keyword>
<feature type="repeat" description="PPR" evidence="3">
    <location>
        <begin position="355"/>
        <end position="389"/>
    </location>
</feature>
<protein>
    <submittedName>
        <fullName evidence="5">Pentatricopeptide repeat-containing protein isoform D</fullName>
    </submittedName>
</protein>
<dbReference type="Proteomes" id="UP000289340">
    <property type="component" value="Chromosome 1"/>
</dbReference>
<evidence type="ECO:0000256" key="3">
    <source>
        <dbReference type="PROSITE-ProRule" id="PRU00708"/>
    </source>
</evidence>
<dbReference type="InterPro" id="IPR011990">
    <property type="entry name" value="TPR-like_helical_dom_sf"/>
</dbReference>
<feature type="repeat" description="PPR" evidence="3">
    <location>
        <begin position="285"/>
        <end position="319"/>
    </location>
</feature>
<reference evidence="5 6" key="1">
    <citation type="submission" date="2018-09" db="EMBL/GenBank/DDBJ databases">
        <title>A high-quality reference genome of wild soybean provides a powerful tool to mine soybean genomes.</title>
        <authorList>
            <person name="Xie M."/>
            <person name="Chung C.Y.L."/>
            <person name="Li M.-W."/>
            <person name="Wong F.-L."/>
            <person name="Chan T.-F."/>
            <person name="Lam H.-M."/>
        </authorList>
    </citation>
    <scope>NUCLEOTIDE SEQUENCE [LARGE SCALE GENOMIC DNA]</scope>
    <source>
        <strain evidence="6">cv. W05</strain>
        <tissue evidence="5">Hypocotyl of etiolated seedlings</tissue>
    </source>
</reference>
<evidence type="ECO:0000256" key="4">
    <source>
        <dbReference type="SAM" id="MobiDB-lite"/>
    </source>
</evidence>
<comment type="similarity">
    <text evidence="1">Belongs to the PPR family. P subfamily.</text>
</comment>
<accession>A0A445M4I0</accession>
<dbReference type="Pfam" id="PF01535">
    <property type="entry name" value="PPR"/>
    <property type="match status" value="1"/>
</dbReference>
<evidence type="ECO:0000256" key="2">
    <source>
        <dbReference type="ARBA" id="ARBA00022737"/>
    </source>
</evidence>
<feature type="compositionally biased region" description="Polar residues" evidence="4">
    <location>
        <begin position="259"/>
        <end position="271"/>
    </location>
</feature>
<dbReference type="NCBIfam" id="TIGR00756">
    <property type="entry name" value="PPR"/>
    <property type="match status" value="3"/>
</dbReference>
<evidence type="ECO:0000256" key="1">
    <source>
        <dbReference type="ARBA" id="ARBA00007626"/>
    </source>
</evidence>
<evidence type="ECO:0000313" key="5">
    <source>
        <dbReference type="EMBL" id="RZC30497.1"/>
    </source>
</evidence>
<proteinExistence type="inferred from homology"/>
<comment type="caution">
    <text evidence="5">The sequence shown here is derived from an EMBL/GenBank/DDBJ whole genome shotgun (WGS) entry which is preliminary data.</text>
</comment>
<organism evidence="5 6">
    <name type="scientific">Glycine soja</name>
    <name type="common">Wild soybean</name>
    <dbReference type="NCBI Taxonomy" id="3848"/>
    <lineage>
        <taxon>Eukaryota</taxon>
        <taxon>Viridiplantae</taxon>
        <taxon>Streptophyta</taxon>
        <taxon>Embryophyta</taxon>
        <taxon>Tracheophyta</taxon>
        <taxon>Spermatophyta</taxon>
        <taxon>Magnoliopsida</taxon>
        <taxon>eudicotyledons</taxon>
        <taxon>Gunneridae</taxon>
        <taxon>Pentapetalae</taxon>
        <taxon>rosids</taxon>
        <taxon>fabids</taxon>
        <taxon>Fabales</taxon>
        <taxon>Fabaceae</taxon>
        <taxon>Papilionoideae</taxon>
        <taxon>50 kb inversion clade</taxon>
        <taxon>NPAAA clade</taxon>
        <taxon>indigoferoid/millettioid clade</taxon>
        <taxon>Phaseoleae</taxon>
        <taxon>Glycine</taxon>
        <taxon>Glycine subgen. Soja</taxon>
    </lineage>
</organism>
<dbReference type="AlphaFoldDB" id="A0A445M4I0"/>
<dbReference type="EMBL" id="QZWG01000001">
    <property type="protein sequence ID" value="RZC30497.1"/>
    <property type="molecule type" value="Genomic_DNA"/>
</dbReference>
<sequence>MQSCIFHLRLRHTHSPLTTHHSPIHFLRGQLSRDSVVDFESGFDLILALVAESCMVNTKQMVHMAASRGGVHKLVSSSRIEKLVSLLYSKQYLPPWLETVRHFSFTDDRSGRSKQPVGESDDFFREQSDSSFKDNGSNRTQESYNVEQSLSEPIPSRPLRGKKPINQPPPRFREYDRGSHSFPPRFDDNHGGPDELDKINKSSQIDLAFQGTTNVAETNRDVGKSGGSFLDKFKLGFDDKTVNLSEVAASKQSEEAKRSNPNQPAQESMPQDANEIFKKMKETGLIPNAVAMLDGLCKDGLVQEALKLFGLIREKGTIPEIVIYTAVVEGYTKAHKADDAKRIFRKMQSSGISPNAFSYTVLIQGLYKCNRLHDAFEFCVEMLEAGHSPNVTAFVGLVDGFCNEKGVEEAKSAIKTLTEKGFVVNEKAVGQFLDKKAPFSPSVWEAIFGKKAPQRPF</sequence>
<feature type="compositionally biased region" description="Basic and acidic residues" evidence="4">
    <location>
        <begin position="122"/>
        <end position="132"/>
    </location>
</feature>
<dbReference type="InterPro" id="IPR002885">
    <property type="entry name" value="PPR_rpt"/>
</dbReference>
<dbReference type="Gramene" id="XM_028386565.1">
    <property type="protein sequence ID" value="XP_028242366.1"/>
    <property type="gene ID" value="LOC114420759"/>
</dbReference>
<feature type="compositionally biased region" description="Polar residues" evidence="4">
    <location>
        <begin position="133"/>
        <end position="151"/>
    </location>
</feature>
<keyword evidence="6" id="KW-1185">Reference proteome</keyword>
<dbReference type="SMR" id="A0A445M4I0"/>
<feature type="region of interest" description="Disordered" evidence="4">
    <location>
        <begin position="248"/>
        <end position="271"/>
    </location>
</feature>
<dbReference type="Gene3D" id="1.25.40.10">
    <property type="entry name" value="Tetratricopeptide repeat domain"/>
    <property type="match status" value="2"/>
</dbReference>
<gene>
    <name evidence="5" type="ORF">D0Y65_001863</name>
</gene>
<dbReference type="Pfam" id="PF13041">
    <property type="entry name" value="PPR_2"/>
    <property type="match status" value="1"/>
</dbReference>
<dbReference type="PANTHER" id="PTHR47941">
    <property type="entry name" value="PENTATRICOPEPTIDE REPEAT-CONTAINING PROTEIN 3, MITOCHONDRIAL"/>
    <property type="match status" value="1"/>
</dbReference>